<dbReference type="PANTHER" id="PTHR43213:SF5">
    <property type="entry name" value="BIFUNCTIONAL DTTP_UTP PYROPHOSPHATASE_METHYLTRANSFERASE PROTEIN-RELATED"/>
    <property type="match status" value="1"/>
</dbReference>
<dbReference type="InterPro" id="IPR029001">
    <property type="entry name" value="ITPase-like_fam"/>
</dbReference>
<comment type="catalytic activity">
    <reaction evidence="4">
        <text>dTTP + H2O = dTMP + diphosphate + H(+)</text>
        <dbReference type="Rhea" id="RHEA:28534"/>
        <dbReference type="ChEBI" id="CHEBI:15377"/>
        <dbReference type="ChEBI" id="CHEBI:15378"/>
        <dbReference type="ChEBI" id="CHEBI:33019"/>
        <dbReference type="ChEBI" id="CHEBI:37568"/>
        <dbReference type="ChEBI" id="CHEBI:63528"/>
        <dbReference type="EC" id="3.6.1.9"/>
    </reaction>
</comment>
<dbReference type="Pfam" id="PF02545">
    <property type="entry name" value="Maf"/>
    <property type="match status" value="1"/>
</dbReference>
<dbReference type="SUPFAM" id="SSF52972">
    <property type="entry name" value="ITPase-like"/>
    <property type="match status" value="1"/>
</dbReference>
<dbReference type="InterPro" id="IPR003697">
    <property type="entry name" value="Maf-like"/>
</dbReference>
<dbReference type="RefSeq" id="WP_263543173.1">
    <property type="nucleotide sequence ID" value="NZ_JAOVZO020000003.1"/>
</dbReference>
<accession>A0A9X4BGS1</accession>
<evidence type="ECO:0000256" key="1">
    <source>
        <dbReference type="ARBA" id="ARBA00001968"/>
    </source>
</evidence>
<comment type="similarity">
    <text evidence="4">Belongs to the Maf family. YhdE subfamily.</text>
</comment>
<dbReference type="GO" id="GO:0005737">
    <property type="term" value="C:cytoplasm"/>
    <property type="evidence" value="ECO:0007669"/>
    <property type="project" value="UniProtKB-SubCell"/>
</dbReference>
<dbReference type="Gene3D" id="3.90.950.10">
    <property type="match status" value="1"/>
</dbReference>
<dbReference type="GO" id="GO:0009117">
    <property type="term" value="P:nucleotide metabolic process"/>
    <property type="evidence" value="ECO:0007669"/>
    <property type="project" value="UniProtKB-KW"/>
</dbReference>
<evidence type="ECO:0000256" key="2">
    <source>
        <dbReference type="ARBA" id="ARBA00022801"/>
    </source>
</evidence>
<comment type="cofactor">
    <cofactor evidence="1 4">
        <name>a divalent metal cation</name>
        <dbReference type="ChEBI" id="CHEBI:60240"/>
    </cofactor>
</comment>
<dbReference type="GO" id="GO:0047429">
    <property type="term" value="F:nucleoside triphosphate diphosphatase activity"/>
    <property type="evidence" value="ECO:0007669"/>
    <property type="project" value="UniProtKB-EC"/>
</dbReference>
<proteinExistence type="inferred from homology"/>
<keyword evidence="3 4" id="KW-0546">Nucleotide metabolism</keyword>
<dbReference type="NCBIfam" id="TIGR00172">
    <property type="entry name" value="maf"/>
    <property type="match status" value="1"/>
</dbReference>
<dbReference type="EC" id="3.6.1.9" evidence="4"/>
<feature type="site" description="Important for substrate specificity" evidence="4">
    <location>
        <position position="10"/>
    </location>
</feature>
<comment type="caution">
    <text evidence="5">The sequence shown here is derived from an EMBL/GenBank/DDBJ whole genome shotgun (WGS) entry which is preliminary data.</text>
</comment>
<reference evidence="5" key="1">
    <citation type="submission" date="2023-02" db="EMBL/GenBank/DDBJ databases">
        <title>Tahibacter soli sp. nov. isolated from soil.</title>
        <authorList>
            <person name="Baek J.H."/>
            <person name="Lee J.K."/>
            <person name="Choi D.G."/>
            <person name="Jeon C.O."/>
        </authorList>
    </citation>
    <scope>NUCLEOTIDE SEQUENCE</scope>
    <source>
        <strain evidence="5">BL</strain>
    </source>
</reference>
<keyword evidence="6" id="KW-1185">Reference proteome</keyword>
<dbReference type="CDD" id="cd00555">
    <property type="entry name" value="Maf"/>
    <property type="match status" value="1"/>
</dbReference>
<dbReference type="PANTHER" id="PTHR43213">
    <property type="entry name" value="BIFUNCTIONAL DTTP/UTP PYROPHOSPHATASE/METHYLTRANSFERASE PROTEIN-RELATED"/>
    <property type="match status" value="1"/>
</dbReference>
<dbReference type="AlphaFoldDB" id="A0A9X4BGS1"/>
<comment type="caution">
    <text evidence="4">Lacks conserved residue(s) required for the propagation of feature annotation.</text>
</comment>
<comment type="function">
    <text evidence="4">Nucleoside triphosphate pyrophosphatase that hydrolyzes dTTP and UTP. May have a dual role in cell division arrest and in preventing the incorporation of modified nucleotides into cellular nucleic acids.</text>
</comment>
<protein>
    <recommendedName>
        <fullName evidence="4">dTTP/UTP pyrophosphatase</fullName>
        <shortName evidence="4">dTTPase/UTPase</shortName>
        <ecNumber evidence="4">3.6.1.9</ecNumber>
    </recommendedName>
    <alternativeName>
        <fullName evidence="4">Nucleoside triphosphate pyrophosphatase</fullName>
    </alternativeName>
    <alternativeName>
        <fullName evidence="4">Nucleotide pyrophosphatase</fullName>
        <shortName evidence="4">Nucleotide PPase</shortName>
    </alternativeName>
</protein>
<feature type="site" description="Important for substrate specificity" evidence="4">
    <location>
        <position position="71"/>
    </location>
</feature>
<sequence>MLYLASQSPRRRQLLEQLGLAFGVLDVDVPEVRRVGEPAEDYVSRVAREKAGAGLMSVAAVPGAVVIGADTEVVLDGEVFGKPADAAAAAAMLARLAGRTHRVISAVWAVSAGREDHAVSVSDVGIAALDATAIDRYVETGEPYGKAGAYAIQGRAAAFIDRLSGSYSGVMGLPLHETATLLRRFGVSI</sequence>
<dbReference type="PIRSF" id="PIRSF006305">
    <property type="entry name" value="Maf"/>
    <property type="match status" value="1"/>
</dbReference>
<feature type="active site" description="Proton acceptor" evidence="4">
    <location>
        <position position="70"/>
    </location>
</feature>
<evidence type="ECO:0000313" key="6">
    <source>
        <dbReference type="Proteomes" id="UP001139971"/>
    </source>
</evidence>
<dbReference type="EMBL" id="JAOVZO020000003">
    <property type="protein sequence ID" value="MDC8011906.1"/>
    <property type="molecule type" value="Genomic_DNA"/>
</dbReference>
<evidence type="ECO:0000256" key="4">
    <source>
        <dbReference type="HAMAP-Rule" id="MF_00528"/>
    </source>
</evidence>
<comment type="catalytic activity">
    <reaction evidence="4">
        <text>UTP + H2O = UMP + diphosphate + H(+)</text>
        <dbReference type="Rhea" id="RHEA:29395"/>
        <dbReference type="ChEBI" id="CHEBI:15377"/>
        <dbReference type="ChEBI" id="CHEBI:15378"/>
        <dbReference type="ChEBI" id="CHEBI:33019"/>
        <dbReference type="ChEBI" id="CHEBI:46398"/>
        <dbReference type="ChEBI" id="CHEBI:57865"/>
        <dbReference type="EC" id="3.6.1.9"/>
    </reaction>
</comment>
<organism evidence="5 6">
    <name type="scientific">Tahibacter soli</name>
    <dbReference type="NCBI Taxonomy" id="2983605"/>
    <lineage>
        <taxon>Bacteria</taxon>
        <taxon>Pseudomonadati</taxon>
        <taxon>Pseudomonadota</taxon>
        <taxon>Gammaproteobacteria</taxon>
        <taxon>Lysobacterales</taxon>
        <taxon>Rhodanobacteraceae</taxon>
        <taxon>Tahibacter</taxon>
    </lineage>
</organism>
<name>A0A9X4BGS1_9GAMM</name>
<evidence type="ECO:0000313" key="5">
    <source>
        <dbReference type="EMBL" id="MDC8011906.1"/>
    </source>
</evidence>
<gene>
    <name evidence="5" type="ORF">OD750_005025</name>
</gene>
<feature type="site" description="Important for substrate specificity" evidence="4">
    <location>
        <position position="153"/>
    </location>
</feature>
<keyword evidence="2 4" id="KW-0378">Hydrolase</keyword>
<keyword evidence="4" id="KW-0963">Cytoplasm</keyword>
<comment type="subcellular location">
    <subcellularLocation>
        <location evidence="4">Cytoplasm</location>
    </subcellularLocation>
</comment>
<dbReference type="Proteomes" id="UP001139971">
    <property type="component" value="Unassembled WGS sequence"/>
</dbReference>
<evidence type="ECO:0000256" key="3">
    <source>
        <dbReference type="ARBA" id="ARBA00023080"/>
    </source>
</evidence>
<dbReference type="HAMAP" id="MF_00528">
    <property type="entry name" value="Maf"/>
    <property type="match status" value="1"/>
</dbReference>